<dbReference type="Gene3D" id="2.60.120.1620">
    <property type="match status" value="1"/>
</dbReference>
<dbReference type="EMBL" id="JAANBB010000001">
    <property type="protein sequence ID" value="KAF7558243.1"/>
    <property type="molecule type" value="Genomic_DNA"/>
</dbReference>
<evidence type="ECO:0000256" key="1">
    <source>
        <dbReference type="ARBA" id="ARBA00022801"/>
    </source>
</evidence>
<feature type="chain" id="PRO_5040399198" description="Gylcosyl hydrolase 115 C-terminal domain-containing protein" evidence="3">
    <location>
        <begin position="25"/>
        <end position="977"/>
    </location>
</feature>
<dbReference type="OrthoDB" id="4849794at2759"/>
<feature type="domain" description="Gylcosyl hydrolase 115 C-terminal" evidence="4">
    <location>
        <begin position="802"/>
        <end position="973"/>
    </location>
</feature>
<evidence type="ECO:0000259" key="4">
    <source>
        <dbReference type="Pfam" id="PF17829"/>
    </source>
</evidence>
<accession>A0A9P5LNJ6</accession>
<gene>
    <name evidence="5" type="ORF">G7Z17_g156</name>
</gene>
<evidence type="ECO:0000256" key="3">
    <source>
        <dbReference type="SAM" id="SignalP"/>
    </source>
</evidence>
<evidence type="ECO:0000313" key="6">
    <source>
        <dbReference type="Proteomes" id="UP000722485"/>
    </source>
</evidence>
<feature type="signal peptide" evidence="3">
    <location>
        <begin position="1"/>
        <end position="24"/>
    </location>
</feature>
<dbReference type="AlphaFoldDB" id="A0A9P5LNJ6"/>
<name>A0A9P5LNJ6_9HYPO</name>
<dbReference type="PANTHER" id="PTHR37842">
    <property type="match status" value="1"/>
</dbReference>
<organism evidence="5 6">
    <name type="scientific">Cylindrodendrum hubeiense</name>
    <dbReference type="NCBI Taxonomy" id="595255"/>
    <lineage>
        <taxon>Eukaryota</taxon>
        <taxon>Fungi</taxon>
        <taxon>Dikarya</taxon>
        <taxon>Ascomycota</taxon>
        <taxon>Pezizomycotina</taxon>
        <taxon>Sordariomycetes</taxon>
        <taxon>Hypocreomycetidae</taxon>
        <taxon>Hypocreales</taxon>
        <taxon>Nectriaceae</taxon>
        <taxon>Cylindrodendrum</taxon>
    </lineage>
</organism>
<keyword evidence="6" id="KW-1185">Reference proteome</keyword>
<dbReference type="PANTHER" id="PTHR37842:SF2">
    <property type="entry name" value="GYLCOSYL HYDROLASE 115 C-TERMINAL DOMAIN-CONTAINING PROTEIN"/>
    <property type="match status" value="1"/>
</dbReference>
<keyword evidence="1" id="KW-0378">Hydrolase</keyword>
<dbReference type="Gene3D" id="3.20.20.520">
    <property type="entry name" value="Glycosyl hydrolase family 115"/>
    <property type="match status" value="1"/>
</dbReference>
<dbReference type="InterPro" id="IPR042301">
    <property type="entry name" value="GH115_sf"/>
</dbReference>
<dbReference type="Gene3D" id="1.20.58.2150">
    <property type="match status" value="1"/>
</dbReference>
<dbReference type="InterPro" id="IPR041437">
    <property type="entry name" value="GH115_C"/>
</dbReference>
<dbReference type="Proteomes" id="UP000722485">
    <property type="component" value="Unassembled WGS sequence"/>
</dbReference>
<sequence length="977" mass="108602">MAPISTRLVAVAVLSLWSCLTASAQSDTLVFKSGLSDYKLASHNNAPDIWVDSADFKGIRRAAGDLALDFGRVVGINGTVRLVDDSDIPSSPPSLIIAGAIGKSALIDDLVSAGKLKVSDIEGKWEAYTTAFVKSPLKGVPWALVVAGSDQRGTIFGLYDISEQIGVSPWYWWADVPPKRKINIWVQEKRKIQGSPSVKYRGFFINDEAPALTSWAEPRFKRTANGRPFTAEFYKLIFELCLRLRANYIWPAMWGSMFYVDSPENGPNADDYGVVIGTSHHEPMARAETEQQQKLEGPWDWIGNKKNITEFFREGAERAKDYDTLYTMGMRGAGDVESPTLTFESLEEILKVQQTILKDVMNVSDIGDVPQTWVLYKEVGRYYQAGMEVPDTVTLLWTDDNAGNLLRTPFINETDREAGAGVYYHFDYVGAPRSYKWINTIQLVKTWEQMHLAYEKGAREIWIANVGDLKPLEIPMTHFLDMAYDMSKHTTPDSTTEWIKRWAIREFGKPSIAEKTAQILNTYGKLIVRRKYELLSRQPFAYSVANYDEAERVIEEWSDLLDLAQGVYNGLPQETRTPFFEMVLHPVLAGKTVVELYIKTALNSWYYSQRRTSTDRLAKDVNDLFAQDAEITERYHSLEDGKWDPILNQTHIGYTFWNEPPANTMPNVSYHTTKNVPRSGIMGVSVQGSSKSSPGDPAPTLLPVDPYMPPSERRYLDIFTRDNGTFSYKITANTSYVTVSNSKGTLTAPGEKSDIRSRISVDWSRAPKGLSWVGLKVAAANGQATTAVLPVNKTSVPGKFHGYVESGGVVSIEAEHYADAEKKSGLSYTTVPHYGRTLSGVKLWPVTADSQTPSSAPKLTYSFHTFNSCNSARVMVFLGATLNHDPSRPLKYAFSIDGGDAVTVQPVPNTPMGSVPDGWEDAVIPGGWTSISTVKLSSGSHKLSLWLLEPGVIVQKLVIDVGGFKESSLGPLESYKI</sequence>
<proteinExistence type="predicted"/>
<comment type="caution">
    <text evidence="5">The sequence shown here is derived from an EMBL/GenBank/DDBJ whole genome shotgun (WGS) entry which is preliminary data.</text>
</comment>
<dbReference type="InterPro" id="IPR029018">
    <property type="entry name" value="Hex-like_dom2"/>
</dbReference>
<dbReference type="Gene3D" id="3.30.379.10">
    <property type="entry name" value="Chitobiase/beta-hexosaminidase domain 2-like"/>
    <property type="match status" value="1"/>
</dbReference>
<keyword evidence="3" id="KW-0732">Signal</keyword>
<evidence type="ECO:0000313" key="5">
    <source>
        <dbReference type="EMBL" id="KAF7558243.1"/>
    </source>
</evidence>
<reference evidence="5" key="1">
    <citation type="submission" date="2020-03" db="EMBL/GenBank/DDBJ databases">
        <title>Draft Genome Sequence of Cylindrodendrum hubeiense.</title>
        <authorList>
            <person name="Buettner E."/>
            <person name="Kellner H."/>
        </authorList>
    </citation>
    <scope>NUCLEOTIDE SEQUENCE</scope>
    <source>
        <strain evidence="5">IHI 201604</strain>
    </source>
</reference>
<evidence type="ECO:0000256" key="2">
    <source>
        <dbReference type="SAM" id="MobiDB-lite"/>
    </source>
</evidence>
<protein>
    <recommendedName>
        <fullName evidence="4">Gylcosyl hydrolase 115 C-terminal domain-containing protein</fullName>
    </recommendedName>
</protein>
<feature type="region of interest" description="Disordered" evidence="2">
    <location>
        <begin position="685"/>
        <end position="706"/>
    </location>
</feature>
<dbReference type="Pfam" id="PF17829">
    <property type="entry name" value="GH115_C"/>
    <property type="match status" value="1"/>
</dbReference>
<dbReference type="InterPro" id="IPR031924">
    <property type="entry name" value="GH115"/>
</dbReference>
<dbReference type="Pfam" id="PF15979">
    <property type="entry name" value="Glyco_hydro_115"/>
    <property type="match status" value="1"/>
</dbReference>
<dbReference type="GO" id="GO:0016787">
    <property type="term" value="F:hydrolase activity"/>
    <property type="evidence" value="ECO:0007669"/>
    <property type="project" value="UniProtKB-KW"/>
</dbReference>